<organism evidence="12 13">
    <name type="scientific">Rhodovibrio sodomensis</name>
    <dbReference type="NCBI Taxonomy" id="1088"/>
    <lineage>
        <taxon>Bacteria</taxon>
        <taxon>Pseudomonadati</taxon>
        <taxon>Pseudomonadota</taxon>
        <taxon>Alphaproteobacteria</taxon>
        <taxon>Rhodospirillales</taxon>
        <taxon>Rhodovibrionaceae</taxon>
        <taxon>Rhodovibrio</taxon>
    </lineage>
</organism>
<keyword evidence="7" id="KW-0449">Lipoprotein</keyword>
<evidence type="ECO:0000313" key="12">
    <source>
        <dbReference type="EMBL" id="MBK1669621.1"/>
    </source>
</evidence>
<proteinExistence type="inferred from homology"/>
<dbReference type="InterPro" id="IPR016364">
    <property type="entry name" value="Surface_antigen_Rickettsia"/>
</dbReference>
<evidence type="ECO:0000313" key="13">
    <source>
        <dbReference type="Proteomes" id="UP001296873"/>
    </source>
</evidence>
<dbReference type="Proteomes" id="UP001296873">
    <property type="component" value="Unassembled WGS sequence"/>
</dbReference>
<evidence type="ECO:0000256" key="1">
    <source>
        <dbReference type="ARBA" id="ARBA00004459"/>
    </source>
</evidence>
<evidence type="ECO:0000259" key="11">
    <source>
        <dbReference type="Pfam" id="PF16998"/>
    </source>
</evidence>
<evidence type="ECO:0000256" key="8">
    <source>
        <dbReference type="SAM" id="MobiDB-lite"/>
    </source>
</evidence>
<comment type="caution">
    <text evidence="12">The sequence shown here is derived from an EMBL/GenBank/DDBJ whole genome shotgun (WGS) entry which is preliminary data.</text>
</comment>
<dbReference type="Pfam" id="PF16998">
    <property type="entry name" value="17kDa_Anti_2"/>
    <property type="match status" value="1"/>
</dbReference>
<feature type="domain" description="Surface antigen" evidence="11">
    <location>
        <begin position="80"/>
        <end position="161"/>
    </location>
</feature>
<evidence type="ECO:0000259" key="10">
    <source>
        <dbReference type="Pfam" id="PF05433"/>
    </source>
</evidence>
<reference evidence="12 13" key="1">
    <citation type="journal article" date="2020" name="Microorganisms">
        <title>Osmotic Adaptation and Compatible Solute Biosynthesis of Phototrophic Bacteria as Revealed from Genome Analyses.</title>
        <authorList>
            <person name="Imhoff J.F."/>
            <person name="Rahn T."/>
            <person name="Kunzel S."/>
            <person name="Keller A."/>
            <person name="Neulinger S.C."/>
        </authorList>
    </citation>
    <scope>NUCLEOTIDE SEQUENCE [LARGE SCALE GENOMIC DNA]</scope>
    <source>
        <strain evidence="12 13">DSM 9895</strain>
    </source>
</reference>
<feature type="domain" description="Glycine zipper 2TM" evidence="10">
    <location>
        <begin position="36"/>
        <end position="76"/>
    </location>
</feature>
<dbReference type="InterPro" id="IPR051407">
    <property type="entry name" value="Bact_OM_lipoprot/Surf_antigen"/>
</dbReference>
<dbReference type="PANTHER" id="PTHR35603:SF1">
    <property type="entry name" value="OUTER MEMBRANE LIPOPROTEIN SLYB"/>
    <property type="match status" value="1"/>
</dbReference>
<dbReference type="InterPro" id="IPR032635">
    <property type="entry name" value="Anti_2"/>
</dbReference>
<dbReference type="InterPro" id="IPR008816">
    <property type="entry name" value="Gly_zipper_2TM_dom"/>
</dbReference>
<comment type="subcellular location">
    <subcellularLocation>
        <location evidence="1">Cell outer membrane</location>
        <topology evidence="1">Lipid-anchor</topology>
    </subcellularLocation>
</comment>
<keyword evidence="5" id="KW-0472">Membrane</keyword>
<evidence type="ECO:0000256" key="4">
    <source>
        <dbReference type="ARBA" id="ARBA00022729"/>
    </source>
</evidence>
<keyword evidence="4 9" id="KW-0732">Signal</keyword>
<dbReference type="PROSITE" id="PS51257">
    <property type="entry name" value="PROKAR_LIPOPROTEIN"/>
    <property type="match status" value="1"/>
</dbReference>
<feature type="chain" id="PRO_5047289405" description="17 kDa surface antigen" evidence="9">
    <location>
        <begin position="24"/>
        <end position="161"/>
    </location>
</feature>
<dbReference type="PANTHER" id="PTHR35603">
    <property type="match status" value="1"/>
</dbReference>
<protein>
    <recommendedName>
        <fullName evidence="3">17 kDa surface antigen</fullName>
    </recommendedName>
</protein>
<dbReference type="EMBL" id="NRRL01000054">
    <property type="protein sequence ID" value="MBK1669621.1"/>
    <property type="molecule type" value="Genomic_DNA"/>
</dbReference>
<evidence type="ECO:0000256" key="5">
    <source>
        <dbReference type="ARBA" id="ARBA00023136"/>
    </source>
</evidence>
<evidence type="ECO:0000256" key="9">
    <source>
        <dbReference type="SAM" id="SignalP"/>
    </source>
</evidence>
<keyword evidence="13" id="KW-1185">Reference proteome</keyword>
<keyword evidence="6" id="KW-0564">Palmitate</keyword>
<gene>
    <name evidence="12" type="ORF">CKO28_16400</name>
</gene>
<evidence type="ECO:0000256" key="2">
    <source>
        <dbReference type="ARBA" id="ARBA00008681"/>
    </source>
</evidence>
<name>A0ABS1DHZ2_9PROT</name>
<dbReference type="Pfam" id="PF05433">
    <property type="entry name" value="Rick_17kDa_Anti"/>
    <property type="match status" value="1"/>
</dbReference>
<sequence>MTVKSLRLAAAIVALTAALGLGACEGNNVGPKQTVGALGGAVLGGFLGSQIGGGSGQLWATGAGAVLGALAGSEVGKSLDRADRAYLGQTTQASLEHTRSGETSTWSNPDSGHSGSVTPTRTFQRNGTYCREFQQSVTIGRASEQAYGTACRQPDGTWKIQ</sequence>
<dbReference type="PIRSF" id="PIRSF002721">
    <property type="entry name" value="Surface_antigen_Rickettsia"/>
    <property type="match status" value="1"/>
</dbReference>
<feature type="region of interest" description="Disordered" evidence="8">
    <location>
        <begin position="90"/>
        <end position="123"/>
    </location>
</feature>
<evidence type="ECO:0000256" key="6">
    <source>
        <dbReference type="ARBA" id="ARBA00023139"/>
    </source>
</evidence>
<evidence type="ECO:0000256" key="3">
    <source>
        <dbReference type="ARBA" id="ARBA00015281"/>
    </source>
</evidence>
<accession>A0ABS1DHZ2</accession>
<dbReference type="RefSeq" id="WP_200341953.1">
    <property type="nucleotide sequence ID" value="NZ_NRRL01000054.1"/>
</dbReference>
<comment type="similarity">
    <text evidence="2">Belongs to the rickettsiale 17 kDa surface antigen family.</text>
</comment>
<evidence type="ECO:0000256" key="7">
    <source>
        <dbReference type="ARBA" id="ARBA00023288"/>
    </source>
</evidence>
<feature type="signal peptide" evidence="9">
    <location>
        <begin position="1"/>
        <end position="23"/>
    </location>
</feature>